<dbReference type="EMBL" id="JAPWGY010000008">
    <property type="protein sequence ID" value="MCZ4282500.1"/>
    <property type="molecule type" value="Genomic_DNA"/>
</dbReference>
<gene>
    <name evidence="5" type="ORF">O4H49_17060</name>
</gene>
<dbReference type="InterPro" id="IPR029045">
    <property type="entry name" value="ClpP/crotonase-like_dom_sf"/>
</dbReference>
<keyword evidence="3" id="KW-0378">Hydrolase</keyword>
<accession>A0ABT4LMX3</accession>
<feature type="domain" description="Enoyl-CoA hydratase/isomerase" evidence="4">
    <location>
        <begin position="14"/>
        <end position="341"/>
    </location>
</feature>
<dbReference type="PANTHER" id="PTHR43176">
    <property type="entry name" value="3-HYDROXYISOBUTYRYL-COA HYDROLASE-RELATED"/>
    <property type="match status" value="1"/>
</dbReference>
<evidence type="ECO:0000313" key="6">
    <source>
        <dbReference type="Proteomes" id="UP001069802"/>
    </source>
</evidence>
<keyword evidence="6" id="KW-1185">Reference proteome</keyword>
<dbReference type="EC" id="3.1.2.4" evidence="2"/>
<dbReference type="SUPFAM" id="SSF52096">
    <property type="entry name" value="ClpP/crotonase"/>
    <property type="match status" value="1"/>
</dbReference>
<reference evidence="5" key="1">
    <citation type="submission" date="2022-12" db="EMBL/GenBank/DDBJ databases">
        <title>Bacterial isolates from different developmental stages of Nematostella vectensis.</title>
        <authorList>
            <person name="Fraune S."/>
        </authorList>
    </citation>
    <scope>NUCLEOTIDE SEQUENCE</scope>
    <source>
        <strain evidence="5">G21630-S1</strain>
    </source>
</reference>
<name>A0ABT4LMX3_9PROT</name>
<dbReference type="RefSeq" id="WP_269424645.1">
    <property type="nucleotide sequence ID" value="NZ_JAPWGY010000008.1"/>
</dbReference>
<dbReference type="InterPro" id="IPR045004">
    <property type="entry name" value="ECH_dom"/>
</dbReference>
<evidence type="ECO:0000256" key="1">
    <source>
        <dbReference type="ARBA" id="ARBA00001709"/>
    </source>
</evidence>
<dbReference type="Pfam" id="PF16113">
    <property type="entry name" value="ECH_2"/>
    <property type="match status" value="1"/>
</dbReference>
<evidence type="ECO:0000256" key="2">
    <source>
        <dbReference type="ARBA" id="ARBA00011915"/>
    </source>
</evidence>
<dbReference type="Gene3D" id="3.90.226.10">
    <property type="entry name" value="2-enoyl-CoA Hydratase, Chain A, domain 1"/>
    <property type="match status" value="1"/>
</dbReference>
<evidence type="ECO:0000256" key="3">
    <source>
        <dbReference type="ARBA" id="ARBA00022801"/>
    </source>
</evidence>
<dbReference type="CDD" id="cd06558">
    <property type="entry name" value="crotonase-like"/>
    <property type="match status" value="1"/>
</dbReference>
<dbReference type="NCBIfam" id="NF004127">
    <property type="entry name" value="PRK05617.1"/>
    <property type="match status" value="1"/>
</dbReference>
<proteinExistence type="predicted"/>
<organism evidence="5 6">
    <name type="scientific">Kiloniella laminariae</name>
    <dbReference type="NCBI Taxonomy" id="454162"/>
    <lineage>
        <taxon>Bacteria</taxon>
        <taxon>Pseudomonadati</taxon>
        <taxon>Pseudomonadota</taxon>
        <taxon>Alphaproteobacteria</taxon>
        <taxon>Rhodospirillales</taxon>
        <taxon>Kiloniellaceae</taxon>
        <taxon>Kiloniella</taxon>
    </lineage>
</organism>
<comment type="caution">
    <text evidence="5">The sequence shown here is derived from an EMBL/GenBank/DDBJ whole genome shotgun (WGS) entry which is preliminary data.</text>
</comment>
<dbReference type="InterPro" id="IPR032259">
    <property type="entry name" value="HIBYL-CoA-H"/>
</dbReference>
<dbReference type="PANTHER" id="PTHR43176:SF3">
    <property type="entry name" value="3-HYDROXYISOBUTYRYL-COA HYDROLASE, MITOCHONDRIAL"/>
    <property type="match status" value="1"/>
</dbReference>
<dbReference type="Proteomes" id="UP001069802">
    <property type="component" value="Unassembled WGS sequence"/>
</dbReference>
<evidence type="ECO:0000259" key="4">
    <source>
        <dbReference type="Pfam" id="PF16113"/>
    </source>
</evidence>
<comment type="catalytic activity">
    <reaction evidence="1">
        <text>3-hydroxy-2-methylpropanoyl-CoA + H2O = 3-hydroxy-2-methylpropanoate + CoA + H(+)</text>
        <dbReference type="Rhea" id="RHEA:20888"/>
        <dbReference type="ChEBI" id="CHEBI:11805"/>
        <dbReference type="ChEBI" id="CHEBI:15377"/>
        <dbReference type="ChEBI" id="CHEBI:15378"/>
        <dbReference type="ChEBI" id="CHEBI:57287"/>
        <dbReference type="ChEBI" id="CHEBI:57340"/>
        <dbReference type="EC" id="3.1.2.4"/>
    </reaction>
</comment>
<protein>
    <recommendedName>
        <fullName evidence="2">3-hydroxyisobutyryl-CoA hydrolase</fullName>
        <ecNumber evidence="2">3.1.2.4</ecNumber>
    </recommendedName>
</protein>
<sequence length="357" mass="38455">MTDELIVRQEGAAGRITLNRPKALNALTLDMVHGMLAALERWQTDETVRVVIVDGAGERGLCAGGDIRALYKSAQEKDGLAQKFWADEYRLNALIANYPKPYIAVMDGIVMGGGVGVSAHGSNRIVTERSMIAMPETAIGLFPDVGGSWLLANAPGEIGSYLGLTGHRIGAVDAIYAGLADVEVSSDRLPRLIETLIAADYGMDSRNDVDTLIRGFVSSNSQPPLAASRGLIDDVFSFDRIEDILAAAERLGTDWGDELVKTLRGRAPHSLKATLAALRKARNLGGIEDVLDMEYRLALRMFALPDFSEGVRAAVIDKTGDPKWSVAAVEDVQDEAVEVCFDSLGDKELGLSTRLVR</sequence>
<evidence type="ECO:0000313" key="5">
    <source>
        <dbReference type="EMBL" id="MCZ4282500.1"/>
    </source>
</evidence>